<name>A0A4Z2IV23_9TELE</name>
<comment type="caution">
    <text evidence="2">The sequence shown here is derived from an EMBL/GenBank/DDBJ whole genome shotgun (WGS) entry which is preliminary data.</text>
</comment>
<protein>
    <submittedName>
        <fullName evidence="2">Uncharacterized protein</fullName>
    </submittedName>
</protein>
<organism evidence="2 3">
    <name type="scientific">Liparis tanakae</name>
    <name type="common">Tanaka's snailfish</name>
    <dbReference type="NCBI Taxonomy" id="230148"/>
    <lineage>
        <taxon>Eukaryota</taxon>
        <taxon>Metazoa</taxon>
        <taxon>Chordata</taxon>
        <taxon>Craniata</taxon>
        <taxon>Vertebrata</taxon>
        <taxon>Euteleostomi</taxon>
        <taxon>Actinopterygii</taxon>
        <taxon>Neopterygii</taxon>
        <taxon>Teleostei</taxon>
        <taxon>Neoteleostei</taxon>
        <taxon>Acanthomorphata</taxon>
        <taxon>Eupercaria</taxon>
        <taxon>Perciformes</taxon>
        <taxon>Cottioidei</taxon>
        <taxon>Cottales</taxon>
        <taxon>Liparidae</taxon>
        <taxon>Liparis</taxon>
    </lineage>
</organism>
<keyword evidence="3" id="KW-1185">Reference proteome</keyword>
<dbReference type="AlphaFoldDB" id="A0A4Z2IV23"/>
<gene>
    <name evidence="2" type="ORF">EYF80_008719</name>
</gene>
<evidence type="ECO:0000256" key="1">
    <source>
        <dbReference type="SAM" id="MobiDB-lite"/>
    </source>
</evidence>
<dbReference type="EMBL" id="SRLO01000049">
    <property type="protein sequence ID" value="TNN81063.1"/>
    <property type="molecule type" value="Genomic_DNA"/>
</dbReference>
<feature type="region of interest" description="Disordered" evidence="1">
    <location>
        <begin position="146"/>
        <end position="176"/>
    </location>
</feature>
<sequence length="176" mass="19597">MQSSGATGSQAQFKPTEASKNRAQRVKREGDVDVTVGMQGITLCSFSVQTTRGQLLSGTTITETLHQETAVKPQPGPTEHNAVHSRECRLTLQCQGNLMKYSFTPEFPPERQQADFNPVETDTVWLWDNAEQRFSEGASMIEEHLRHQNVRPASASDSEERRGTETLSDSEMVLSK</sequence>
<accession>A0A4Z2IV23</accession>
<feature type="region of interest" description="Disordered" evidence="1">
    <location>
        <begin position="1"/>
        <end position="26"/>
    </location>
</feature>
<proteinExistence type="predicted"/>
<reference evidence="2 3" key="1">
    <citation type="submission" date="2019-03" db="EMBL/GenBank/DDBJ databases">
        <title>First draft genome of Liparis tanakae, snailfish: a comprehensive survey of snailfish specific genes.</title>
        <authorList>
            <person name="Kim W."/>
            <person name="Song I."/>
            <person name="Jeong J.-H."/>
            <person name="Kim D."/>
            <person name="Kim S."/>
            <person name="Ryu S."/>
            <person name="Song J.Y."/>
            <person name="Lee S.K."/>
        </authorList>
    </citation>
    <scope>NUCLEOTIDE SEQUENCE [LARGE SCALE GENOMIC DNA]</scope>
    <source>
        <tissue evidence="2">Muscle</tissue>
    </source>
</reference>
<dbReference type="Proteomes" id="UP000314294">
    <property type="component" value="Unassembled WGS sequence"/>
</dbReference>
<evidence type="ECO:0000313" key="3">
    <source>
        <dbReference type="Proteomes" id="UP000314294"/>
    </source>
</evidence>
<evidence type="ECO:0000313" key="2">
    <source>
        <dbReference type="EMBL" id="TNN81063.1"/>
    </source>
</evidence>
<feature type="compositionally biased region" description="Polar residues" evidence="1">
    <location>
        <begin position="1"/>
        <end position="13"/>
    </location>
</feature>